<feature type="compositionally biased region" description="Polar residues" evidence="2">
    <location>
        <begin position="1"/>
        <end position="11"/>
    </location>
</feature>
<feature type="region of interest" description="Disordered" evidence="2">
    <location>
        <begin position="226"/>
        <end position="262"/>
    </location>
</feature>
<name>A0A7W8BG39_STREU</name>
<evidence type="ECO:0000313" key="3">
    <source>
        <dbReference type="EMBL" id="MBB5121303.1"/>
    </source>
</evidence>
<feature type="compositionally biased region" description="Basic and acidic residues" evidence="2">
    <location>
        <begin position="231"/>
        <end position="262"/>
    </location>
</feature>
<protein>
    <submittedName>
        <fullName evidence="3">Uncharacterized protein</fullName>
    </submittedName>
</protein>
<keyword evidence="1" id="KW-0175">Coiled coil</keyword>
<feature type="region of interest" description="Disordered" evidence="2">
    <location>
        <begin position="1"/>
        <end position="94"/>
    </location>
</feature>
<evidence type="ECO:0000313" key="4">
    <source>
        <dbReference type="Proteomes" id="UP000528608"/>
    </source>
</evidence>
<feature type="compositionally biased region" description="Basic and acidic residues" evidence="2">
    <location>
        <begin position="481"/>
        <end position="490"/>
    </location>
</feature>
<feature type="coiled-coil region" evidence="1">
    <location>
        <begin position="324"/>
        <end position="351"/>
    </location>
</feature>
<dbReference type="Proteomes" id="UP000528608">
    <property type="component" value="Unassembled WGS sequence"/>
</dbReference>
<gene>
    <name evidence="3" type="ORF">FHS36_004757</name>
</gene>
<feature type="compositionally biased region" description="Basic and acidic residues" evidence="2">
    <location>
        <begin position="20"/>
        <end position="80"/>
    </location>
</feature>
<proteinExistence type="predicted"/>
<organism evidence="3 4">
    <name type="scientific">Streptomyces eurocidicus</name>
    <name type="common">Streptoverticillium eurocidicus</name>
    <dbReference type="NCBI Taxonomy" id="66423"/>
    <lineage>
        <taxon>Bacteria</taxon>
        <taxon>Bacillati</taxon>
        <taxon>Actinomycetota</taxon>
        <taxon>Actinomycetes</taxon>
        <taxon>Kitasatosporales</taxon>
        <taxon>Streptomycetaceae</taxon>
        <taxon>Streptomyces</taxon>
    </lineage>
</organism>
<dbReference type="CDD" id="cd14686">
    <property type="entry name" value="bZIP"/>
    <property type="match status" value="1"/>
</dbReference>
<sequence length="490" mass="53112">MSGSPKYSTVTVAPAYARLEAQRRQAREAERRRLEARRAGERAERAARRAREAAARRERARAEAERRETESAERRAERQRAHAARSRQEQAGADARRLAEVRELLGRVRADGSEVRVLRQRLDALQGGVDRAEDLGGAIEELRGRVVLLGREGEAPGRGAGHGAVLAGLEERLAGIGPQARERDPQGYRTCVDLLGELRAAAGPGAETRFRALLGTVEHALARHAATAGERAAEERRRAEEAREAERRAEEHAAGREAARQAALEAERERLAAALAEAADRLGVVRRPVEEAAEEARELADPGLAERLTAALAAVTGSLAAGAAAEALRTVTALEESLVGAEARLDELQLACTRRMDLAQALRDAMLGEGFEFTGGAERDGRLLLSFERPSGATYETTVTTDEGGTPFLVYRVDGEPDITLRPEPDGAVCDRTEDLLERVHEAIVERNGFVPGELTWQGKPPGDGGAPGTDAAARRARRLPGAEDWRWSR</sequence>
<evidence type="ECO:0000256" key="1">
    <source>
        <dbReference type="SAM" id="Coils"/>
    </source>
</evidence>
<dbReference type="RefSeq" id="WP_184743733.1">
    <property type="nucleotide sequence ID" value="NZ_JACHJF010000017.1"/>
</dbReference>
<dbReference type="EMBL" id="JACHJF010000017">
    <property type="protein sequence ID" value="MBB5121303.1"/>
    <property type="molecule type" value="Genomic_DNA"/>
</dbReference>
<reference evidence="3 4" key="1">
    <citation type="submission" date="2020-08" db="EMBL/GenBank/DDBJ databases">
        <title>Genomic Encyclopedia of Type Strains, Phase III (KMG-III): the genomes of soil and plant-associated and newly described type strains.</title>
        <authorList>
            <person name="Whitman W."/>
        </authorList>
    </citation>
    <scope>NUCLEOTIDE SEQUENCE [LARGE SCALE GENOMIC DNA]</scope>
    <source>
        <strain evidence="3 4">CECT 3259</strain>
    </source>
</reference>
<dbReference type="AlphaFoldDB" id="A0A7W8BG39"/>
<accession>A0A7W8BG39</accession>
<feature type="region of interest" description="Disordered" evidence="2">
    <location>
        <begin position="453"/>
        <end position="490"/>
    </location>
</feature>
<comment type="caution">
    <text evidence="3">The sequence shown here is derived from an EMBL/GenBank/DDBJ whole genome shotgun (WGS) entry which is preliminary data.</text>
</comment>
<evidence type="ECO:0000256" key="2">
    <source>
        <dbReference type="SAM" id="MobiDB-lite"/>
    </source>
</evidence>